<dbReference type="InterPro" id="IPR058265">
    <property type="entry name" value="DUF7959"/>
</dbReference>
<protein>
    <submittedName>
        <fullName evidence="4">Prenylcys_lyase domain-containing protein</fullName>
    </submittedName>
</protein>
<feature type="domain" description="DUF7959" evidence="3">
    <location>
        <begin position="324"/>
        <end position="369"/>
    </location>
</feature>
<accession>A0A183E0R2</accession>
<proteinExistence type="predicted"/>
<evidence type="ECO:0000259" key="3">
    <source>
        <dbReference type="Pfam" id="PF25899"/>
    </source>
</evidence>
<reference evidence="4" key="1">
    <citation type="submission" date="2016-06" db="UniProtKB">
        <authorList>
            <consortium name="WormBaseParasite"/>
        </authorList>
    </citation>
    <scope>IDENTIFICATION</scope>
</reference>
<name>A0A183E0R2_9BILA</name>
<evidence type="ECO:0000313" key="4">
    <source>
        <dbReference type="WBParaSite" id="GPUH_0001457201-mRNA-1"/>
    </source>
</evidence>
<dbReference type="PANTHER" id="PTHR36902:SF1">
    <property type="entry name" value="ENRICHED IN SURFACE-LABELED PROTEOME PROTEIN 9"/>
    <property type="match status" value="1"/>
</dbReference>
<dbReference type="InterPro" id="IPR058831">
    <property type="entry name" value="LolA-like_dom_2nd"/>
</dbReference>
<sequence length="380" mass="42339">LYMQTELAKIVGFNGNSMAQLISFLLKYNFTEHHFENATQLVGGIDAVLWLGCRNDNKTIVQVEVAYAGEKSIESYSSSVKNPYLLSMPKGLFCSGLPEAKTPVSFPSKFEMSFDYTDVGGKIVHDIDMYYNGNERILSMRLNAVTDKDVPFVGNASIPKGLTNINIIHDFQYGFQYLLDAENNVCMGVGAIDEKFGNVEMLNASTKEIDLKEPAKLFLIAADAKFYSAGRRNVDSVPFDVYVTKVNSTPTTSTVIEMLFTTENWVAESAVAPFLHSIIQYHKDQSNKEKKTIIRVHSFKNGSAAETQKASLSIYPCLKLVEDSYLYVYVKNATLKDLEKLGIGRVREGLREAVAHVAGVSVLRIANFFEFAGEIDKLEM</sequence>
<dbReference type="AlphaFoldDB" id="A0A183E0R2"/>
<dbReference type="Pfam" id="PF25897">
    <property type="entry name" value="LolA_1st_nematode"/>
    <property type="match status" value="1"/>
</dbReference>
<evidence type="ECO:0000259" key="2">
    <source>
        <dbReference type="Pfam" id="PF25898"/>
    </source>
</evidence>
<dbReference type="Pfam" id="PF25898">
    <property type="entry name" value="LolA_2nd_metazoa"/>
    <property type="match status" value="1"/>
</dbReference>
<feature type="domain" description="LolA-like" evidence="1">
    <location>
        <begin position="1"/>
        <end position="88"/>
    </location>
</feature>
<dbReference type="InterPro" id="IPR058830">
    <property type="entry name" value="LolA-like_dom_1st"/>
</dbReference>
<dbReference type="PANTHER" id="PTHR36902">
    <property type="entry name" value="ENRICHED IN SURFACE-LABELED PROTEOME PROTEIN 9"/>
    <property type="match status" value="1"/>
</dbReference>
<evidence type="ECO:0000259" key="1">
    <source>
        <dbReference type="Pfam" id="PF25897"/>
    </source>
</evidence>
<organism evidence="4">
    <name type="scientific">Gongylonema pulchrum</name>
    <dbReference type="NCBI Taxonomy" id="637853"/>
    <lineage>
        <taxon>Eukaryota</taxon>
        <taxon>Metazoa</taxon>
        <taxon>Ecdysozoa</taxon>
        <taxon>Nematoda</taxon>
        <taxon>Chromadorea</taxon>
        <taxon>Rhabditida</taxon>
        <taxon>Spirurina</taxon>
        <taxon>Spiruromorpha</taxon>
        <taxon>Spiruroidea</taxon>
        <taxon>Gongylonematidae</taxon>
        <taxon>Gongylonema</taxon>
    </lineage>
</organism>
<dbReference type="WBParaSite" id="GPUH_0001457201-mRNA-1">
    <property type="protein sequence ID" value="GPUH_0001457201-mRNA-1"/>
    <property type="gene ID" value="GPUH_0001457201"/>
</dbReference>
<dbReference type="Pfam" id="PF25899">
    <property type="entry name" value="DUF7959"/>
    <property type="match status" value="1"/>
</dbReference>
<feature type="domain" description="LolA-like" evidence="2">
    <location>
        <begin position="89"/>
        <end position="318"/>
    </location>
</feature>